<proteinExistence type="predicted"/>
<dbReference type="STRING" id="573064.Mefer_1484"/>
<accession>C7P5A9</accession>
<sequence length="63" mass="7311">MTEKFCPFIKDICKKDNCVMWIGGECRLIMLIDLYISSKIYELYGYEDGAVEVEFEEEGDEAS</sequence>
<protein>
    <submittedName>
        <fullName evidence="1">Uncharacterized protein</fullName>
    </submittedName>
</protein>
<dbReference type="KEGG" id="mfe:Mefer_1484"/>
<evidence type="ECO:0000313" key="1">
    <source>
        <dbReference type="EMBL" id="ACV25287.1"/>
    </source>
</evidence>
<organism evidence="1 2">
    <name type="scientific">Methanocaldococcus fervens (strain DSM 4213 / JCM 15782 / AG86)</name>
    <name type="common">Methanococcus fervens</name>
    <dbReference type="NCBI Taxonomy" id="573064"/>
    <lineage>
        <taxon>Archaea</taxon>
        <taxon>Methanobacteriati</taxon>
        <taxon>Methanobacteriota</taxon>
        <taxon>Methanomada group</taxon>
        <taxon>Methanococci</taxon>
        <taxon>Methanococcales</taxon>
        <taxon>Methanocaldococcaceae</taxon>
        <taxon>Methanocaldococcus</taxon>
    </lineage>
</organism>
<dbReference type="Proteomes" id="UP000001495">
    <property type="component" value="Chromosome"/>
</dbReference>
<keyword evidence="2" id="KW-1185">Reference proteome</keyword>
<dbReference type="GeneID" id="8366190"/>
<reference evidence="1" key="1">
    <citation type="submission" date="2009-08" db="EMBL/GenBank/DDBJ databases">
        <title>Complete sequence of chromosome of Methanocaldococcus fervens AG86.</title>
        <authorList>
            <consortium name="US DOE Joint Genome Institute"/>
            <person name="Lucas S."/>
            <person name="Copeland A."/>
            <person name="Lapidus A."/>
            <person name="Glavina del Rio T."/>
            <person name="Tice H."/>
            <person name="Bruce D."/>
            <person name="Goodwin L."/>
            <person name="Pitluck S."/>
            <person name="Chertkov O."/>
            <person name="Detter J.C."/>
            <person name="Han C."/>
            <person name="Tapia R."/>
            <person name="Larimer F."/>
            <person name="Land M."/>
            <person name="Hauser L."/>
            <person name="Kyrpides N."/>
            <person name="Ovchinnikova G."/>
            <person name="Lupa-Sieprawska M."/>
            <person name="Whitman W.B."/>
        </authorList>
    </citation>
    <scope>NUCLEOTIDE SEQUENCE [LARGE SCALE GENOMIC DNA]</scope>
    <source>
        <strain evidence="1">AG86</strain>
    </source>
</reference>
<gene>
    <name evidence="1" type="ordered locus">Mefer_1484</name>
</gene>
<dbReference type="eggNOG" id="arCOG08299">
    <property type="taxonomic scope" value="Archaea"/>
</dbReference>
<dbReference type="RefSeq" id="WP_015792020.1">
    <property type="nucleotide sequence ID" value="NC_013156.1"/>
</dbReference>
<dbReference type="EMBL" id="CP001696">
    <property type="protein sequence ID" value="ACV25287.1"/>
    <property type="molecule type" value="Genomic_DNA"/>
</dbReference>
<evidence type="ECO:0000313" key="2">
    <source>
        <dbReference type="Proteomes" id="UP000001495"/>
    </source>
</evidence>
<name>C7P5A9_METFA</name>
<dbReference type="AlphaFoldDB" id="C7P5A9"/>
<dbReference type="OrthoDB" id="64861at2157"/>
<dbReference type="HOGENOM" id="CLU_208221_0_0_2"/>